<evidence type="ECO:0000313" key="4">
    <source>
        <dbReference type="Proteomes" id="UP000176101"/>
    </source>
</evidence>
<gene>
    <name evidence="3" type="ORF">AN216_12550</name>
</gene>
<name>A0A1E7KHL1_9ACTN</name>
<dbReference type="Proteomes" id="UP000176101">
    <property type="component" value="Unassembled WGS sequence"/>
</dbReference>
<proteinExistence type="predicted"/>
<dbReference type="STRING" id="1075402.AN216_12550"/>
<keyword evidence="4" id="KW-1185">Reference proteome</keyword>
<evidence type="ECO:0008006" key="5">
    <source>
        <dbReference type="Google" id="ProtNLM"/>
    </source>
</evidence>
<evidence type="ECO:0000313" key="3">
    <source>
        <dbReference type="EMBL" id="OEV03356.1"/>
    </source>
</evidence>
<accession>A0A1E7KHL1</accession>
<dbReference type="RefSeq" id="WP_070196726.1">
    <property type="nucleotide sequence ID" value="NZ_LJGU01000121.1"/>
</dbReference>
<organism evidence="3 4">
    <name type="scientific">Streptomyces oceani</name>
    <dbReference type="NCBI Taxonomy" id="1075402"/>
    <lineage>
        <taxon>Bacteria</taxon>
        <taxon>Bacillati</taxon>
        <taxon>Actinomycetota</taxon>
        <taxon>Actinomycetes</taxon>
        <taxon>Kitasatosporales</taxon>
        <taxon>Streptomycetaceae</taxon>
        <taxon>Streptomyces</taxon>
    </lineage>
</organism>
<sequence>MHRIDPRLARKLVCAAVAVPVLLAAGCSSDSEEETDDSSSPKPSKSKSLEPVKFKQLPDPCDALSKDTVKDVVPGSEKKKGKNLASDDTESYGSCLWSGGSGKNDAEYRALTVSLKRYDSGASLGSGDKQAGSFLKQEVESVTGNDDNKKIKNEQLAELGQEATAISYETKKKDQEYRVNRTIARDHNVVVTVDYEGTGFEGADLPSAKDLRKKAQKTAEEALESLR</sequence>
<dbReference type="PROSITE" id="PS51257">
    <property type="entry name" value="PROKAR_LIPOPROTEIN"/>
    <property type="match status" value="1"/>
</dbReference>
<evidence type="ECO:0000256" key="1">
    <source>
        <dbReference type="SAM" id="MobiDB-lite"/>
    </source>
</evidence>
<keyword evidence="2" id="KW-0732">Signal</keyword>
<comment type="caution">
    <text evidence="3">The sequence shown here is derived from an EMBL/GenBank/DDBJ whole genome shotgun (WGS) entry which is preliminary data.</text>
</comment>
<feature type="signal peptide" evidence="2">
    <location>
        <begin position="1"/>
        <end position="24"/>
    </location>
</feature>
<feature type="region of interest" description="Disordered" evidence="1">
    <location>
        <begin position="27"/>
        <end position="101"/>
    </location>
</feature>
<dbReference type="OrthoDB" id="4333909at2"/>
<feature type="chain" id="PRO_5038675279" description="DUF3558 domain-containing protein" evidence="2">
    <location>
        <begin position="25"/>
        <end position="227"/>
    </location>
</feature>
<evidence type="ECO:0000256" key="2">
    <source>
        <dbReference type="SAM" id="SignalP"/>
    </source>
</evidence>
<protein>
    <recommendedName>
        <fullName evidence="5">DUF3558 domain-containing protein</fullName>
    </recommendedName>
</protein>
<reference evidence="3 4" key="1">
    <citation type="journal article" date="2016" name="Front. Microbiol.">
        <title>Comparative Genomics Analysis of Streptomyces Species Reveals Their Adaptation to the Marine Environment and Their Diversity at the Genomic Level.</title>
        <authorList>
            <person name="Tian X."/>
            <person name="Zhang Z."/>
            <person name="Yang T."/>
            <person name="Chen M."/>
            <person name="Li J."/>
            <person name="Chen F."/>
            <person name="Yang J."/>
            <person name="Li W."/>
            <person name="Zhang B."/>
            <person name="Zhang Z."/>
            <person name="Wu J."/>
            <person name="Zhang C."/>
            <person name="Long L."/>
            <person name="Xiao J."/>
        </authorList>
    </citation>
    <scope>NUCLEOTIDE SEQUENCE [LARGE SCALE GENOMIC DNA]</scope>
    <source>
        <strain evidence="3 4">SCSIO 02100</strain>
    </source>
</reference>
<dbReference type="EMBL" id="LJGU01000121">
    <property type="protein sequence ID" value="OEV03356.1"/>
    <property type="molecule type" value="Genomic_DNA"/>
</dbReference>
<dbReference type="AlphaFoldDB" id="A0A1E7KHL1"/>